<feature type="transmembrane region" description="Helical" evidence="1">
    <location>
        <begin position="27"/>
        <end position="46"/>
    </location>
</feature>
<feature type="transmembrane region" description="Helical" evidence="1">
    <location>
        <begin position="66"/>
        <end position="84"/>
    </location>
</feature>
<dbReference type="GO" id="GO:0080120">
    <property type="term" value="P:CAAX-box protein maturation"/>
    <property type="evidence" value="ECO:0007669"/>
    <property type="project" value="UniProtKB-ARBA"/>
</dbReference>
<name>A0A0G1YIL2_9BACT</name>
<dbReference type="Pfam" id="PF02517">
    <property type="entry name" value="Rce1-like"/>
    <property type="match status" value="1"/>
</dbReference>
<feature type="domain" description="CAAX prenyl protease 2/Lysostaphin resistance protein A-like" evidence="2">
    <location>
        <begin position="102"/>
        <end position="186"/>
    </location>
</feature>
<proteinExistence type="predicted"/>
<comment type="caution">
    <text evidence="3">The sequence shown here is derived from an EMBL/GenBank/DDBJ whole genome shotgun (WGS) entry which is preliminary data.</text>
</comment>
<accession>A0A0G1YIL2</accession>
<keyword evidence="1" id="KW-0812">Transmembrane</keyword>
<dbReference type="GO" id="GO:0004175">
    <property type="term" value="F:endopeptidase activity"/>
    <property type="evidence" value="ECO:0007669"/>
    <property type="project" value="UniProtKB-ARBA"/>
</dbReference>
<feature type="transmembrane region" description="Helical" evidence="1">
    <location>
        <begin position="99"/>
        <end position="118"/>
    </location>
</feature>
<dbReference type="EMBL" id="LCRX01000001">
    <property type="protein sequence ID" value="KKW43040.1"/>
    <property type="molecule type" value="Genomic_DNA"/>
</dbReference>
<keyword evidence="1" id="KW-1133">Transmembrane helix</keyword>
<evidence type="ECO:0000256" key="1">
    <source>
        <dbReference type="SAM" id="Phobius"/>
    </source>
</evidence>
<feature type="transmembrane region" description="Helical" evidence="1">
    <location>
        <begin position="130"/>
        <end position="159"/>
    </location>
</feature>
<evidence type="ECO:0000259" key="2">
    <source>
        <dbReference type="Pfam" id="PF02517"/>
    </source>
</evidence>
<sequence>MTSAVIEIITLIIVILGLLFFDFATSNYVVLISILVVGSRLGWLFYKRELTLKANIQKEGRIFSGWMRYGTILLLAFGLLFVFQDDIKGLPIWLTDQEPVWFTFFHVGAQEAIFRVYLLSRLQTILDSRAVIAVLGGLLFGVVHFILPGALIVVAFTSILGTAWCYVYQRYPNFILVWLSHTLLNFAIKSLVQ</sequence>
<gene>
    <name evidence="3" type="ORF">UY92_C0001G0054</name>
</gene>
<dbReference type="AlphaFoldDB" id="A0A0G1YIL2"/>
<evidence type="ECO:0000313" key="4">
    <source>
        <dbReference type="Proteomes" id="UP000033870"/>
    </source>
</evidence>
<reference evidence="3 4" key="1">
    <citation type="journal article" date="2015" name="Nature">
        <title>rRNA introns, odd ribosomes, and small enigmatic genomes across a large radiation of phyla.</title>
        <authorList>
            <person name="Brown C.T."/>
            <person name="Hug L.A."/>
            <person name="Thomas B.C."/>
            <person name="Sharon I."/>
            <person name="Castelle C.J."/>
            <person name="Singh A."/>
            <person name="Wilkins M.J."/>
            <person name="Williams K.H."/>
            <person name="Banfield J.F."/>
        </authorList>
    </citation>
    <scope>NUCLEOTIDE SEQUENCE [LARGE SCALE GENOMIC DNA]</scope>
</reference>
<keyword evidence="1" id="KW-0472">Membrane</keyword>
<protein>
    <recommendedName>
        <fullName evidence="2">CAAX prenyl protease 2/Lysostaphin resistance protein A-like domain-containing protein</fullName>
    </recommendedName>
</protein>
<evidence type="ECO:0000313" key="3">
    <source>
        <dbReference type="EMBL" id="KKW43040.1"/>
    </source>
</evidence>
<dbReference type="STRING" id="1619044.UY92_C0001G0054"/>
<organism evidence="3 4">
    <name type="scientific">Candidatus Magasanikbacteria bacterium GW2011_GWA2_56_11</name>
    <dbReference type="NCBI Taxonomy" id="1619044"/>
    <lineage>
        <taxon>Bacteria</taxon>
        <taxon>Candidatus Magasanikiibacteriota</taxon>
    </lineage>
</organism>
<feature type="transmembrane region" description="Helical" evidence="1">
    <location>
        <begin position="5"/>
        <end position="21"/>
    </location>
</feature>
<dbReference type="Proteomes" id="UP000033870">
    <property type="component" value="Unassembled WGS sequence"/>
</dbReference>
<feature type="transmembrane region" description="Helical" evidence="1">
    <location>
        <begin position="171"/>
        <end position="188"/>
    </location>
</feature>
<dbReference type="InterPro" id="IPR003675">
    <property type="entry name" value="Rce1/LyrA-like_dom"/>
</dbReference>